<dbReference type="Proteomes" id="UP001381003">
    <property type="component" value="Chromosome"/>
</dbReference>
<gene>
    <name evidence="2" type="ORF">N5P18_09000</name>
</gene>
<evidence type="ECO:0000313" key="2">
    <source>
        <dbReference type="EMBL" id="WWF03849.1"/>
    </source>
</evidence>
<dbReference type="InterPro" id="IPR028087">
    <property type="entry name" value="Tad_N"/>
</dbReference>
<proteinExistence type="predicted"/>
<feature type="domain" description="Putative Flp pilus-assembly TadG-like N-terminal" evidence="1">
    <location>
        <begin position="1"/>
        <end position="28"/>
    </location>
</feature>
<name>A0ABZ2FAM6_9MICO</name>
<reference evidence="2 3" key="1">
    <citation type="submission" date="2022-09" db="EMBL/GenBank/DDBJ databases">
        <title>Complete genome sequence of Janibacter terrae strain COS04-44, PCL-degrading bacteria isolated from oil spilled coast.</title>
        <authorList>
            <person name="Park H."/>
            <person name="Kim J.Y."/>
            <person name="An S.H."/>
            <person name="Lee C.M."/>
            <person name="Weon H.-Y."/>
        </authorList>
    </citation>
    <scope>NUCLEOTIDE SEQUENCE [LARGE SCALE GENOMIC DNA]</scope>
    <source>
        <strain evidence="2 3">COS04-44</strain>
    </source>
</reference>
<protein>
    <submittedName>
        <fullName evidence="2">Pilus assembly protein TadG-related protein</fullName>
    </submittedName>
</protein>
<keyword evidence="3" id="KW-1185">Reference proteome</keyword>
<accession>A0ABZ2FAM6</accession>
<organism evidence="2 3">
    <name type="scientific">Janibacter terrae</name>
    <dbReference type="NCBI Taxonomy" id="103817"/>
    <lineage>
        <taxon>Bacteria</taxon>
        <taxon>Bacillati</taxon>
        <taxon>Actinomycetota</taxon>
        <taxon>Actinomycetes</taxon>
        <taxon>Micrococcales</taxon>
        <taxon>Intrasporangiaceae</taxon>
        <taxon>Janibacter</taxon>
    </lineage>
</organism>
<sequence length="372" mass="37874">MLAVSVDLGNLTYERRQLQNGADATSLALAQECAEDAAGCAPTAVSDLLNPNAGDERMQYDNRTVNGAPNGACGRGIGSLPTCLATGSIGDLGECPPLPSWLTGTGASIPYVETYTRTLTTSGDDELFLPFSRVLTGGSDGDSGTTACARAAYGPAGSTGNTLPITIGACDWANKTSVGGVPGSKYAPSPPYTPAPNGSAPPVLPTSISSGDYATGIFTHDSADHKCEGSPGATYPGGFSWLDNEGCVADVSDGWVGGGPGTSEGCLADELKKYIGTEVFIPIYVETKGTGGGAEYKISGVASFYFAGWNGVSSAAPTKSYDIYQRPATVCTGKCNDSVSYIWGWFTSSLKPVDSGGLGGEDRGARSIVPAG</sequence>
<evidence type="ECO:0000259" key="1">
    <source>
        <dbReference type="Pfam" id="PF13400"/>
    </source>
</evidence>
<dbReference type="RefSeq" id="WP_338537470.1">
    <property type="nucleotide sequence ID" value="NZ_CP104874.1"/>
</dbReference>
<evidence type="ECO:0000313" key="3">
    <source>
        <dbReference type="Proteomes" id="UP001381003"/>
    </source>
</evidence>
<dbReference type="EMBL" id="CP104874">
    <property type="protein sequence ID" value="WWF03849.1"/>
    <property type="molecule type" value="Genomic_DNA"/>
</dbReference>
<dbReference type="Pfam" id="PF13400">
    <property type="entry name" value="Tad"/>
    <property type="match status" value="1"/>
</dbReference>